<gene>
    <name evidence="1" type="ORF">RchiOBHm_Chr1g0369601</name>
</gene>
<organism evidence="1 2">
    <name type="scientific">Rosa chinensis</name>
    <name type="common">China rose</name>
    <dbReference type="NCBI Taxonomy" id="74649"/>
    <lineage>
        <taxon>Eukaryota</taxon>
        <taxon>Viridiplantae</taxon>
        <taxon>Streptophyta</taxon>
        <taxon>Embryophyta</taxon>
        <taxon>Tracheophyta</taxon>
        <taxon>Spermatophyta</taxon>
        <taxon>Magnoliopsida</taxon>
        <taxon>eudicotyledons</taxon>
        <taxon>Gunneridae</taxon>
        <taxon>Pentapetalae</taxon>
        <taxon>rosids</taxon>
        <taxon>fabids</taxon>
        <taxon>Rosales</taxon>
        <taxon>Rosaceae</taxon>
        <taxon>Rosoideae</taxon>
        <taxon>Rosoideae incertae sedis</taxon>
        <taxon>Rosa</taxon>
    </lineage>
</organism>
<dbReference type="Proteomes" id="UP000238479">
    <property type="component" value="Chromosome 1"/>
</dbReference>
<accession>A0A2P6SL39</accession>
<dbReference type="AlphaFoldDB" id="A0A2P6SL39"/>
<evidence type="ECO:0000313" key="2">
    <source>
        <dbReference type="Proteomes" id="UP000238479"/>
    </source>
</evidence>
<name>A0A2P6SL39_ROSCH</name>
<evidence type="ECO:0000313" key="1">
    <source>
        <dbReference type="EMBL" id="PRQ59383.1"/>
    </source>
</evidence>
<reference evidence="1 2" key="1">
    <citation type="journal article" date="2018" name="Nat. Genet.">
        <title>The Rosa genome provides new insights in the design of modern roses.</title>
        <authorList>
            <person name="Bendahmane M."/>
        </authorList>
    </citation>
    <scope>NUCLEOTIDE SEQUENCE [LARGE SCALE GENOMIC DNA]</scope>
    <source>
        <strain evidence="2">cv. Old Blush</strain>
    </source>
</reference>
<sequence length="79" mass="9432">MSPGIKGIMGQSDNMSTSQYFYRGGQKEPQNFKRPLNKLHKWEIALHFYFSRFPGKLLSLFPHRFFSFVKFLIHFICKE</sequence>
<proteinExistence type="predicted"/>
<comment type="caution">
    <text evidence="1">The sequence shown here is derived from an EMBL/GenBank/DDBJ whole genome shotgun (WGS) entry which is preliminary data.</text>
</comment>
<keyword evidence="2" id="KW-1185">Reference proteome</keyword>
<dbReference type="Gramene" id="PRQ59383">
    <property type="protein sequence ID" value="PRQ59383"/>
    <property type="gene ID" value="RchiOBHm_Chr1g0369601"/>
</dbReference>
<dbReference type="EMBL" id="PDCK01000039">
    <property type="protein sequence ID" value="PRQ59383.1"/>
    <property type="molecule type" value="Genomic_DNA"/>
</dbReference>
<protein>
    <submittedName>
        <fullName evidence="1">Uncharacterized protein</fullName>
    </submittedName>
</protein>